<accession>A0A7M2WUV8</accession>
<dbReference type="Gene3D" id="3.40.1460.10">
    <property type="entry name" value="Nuclease A inhibitor-like"/>
    <property type="match status" value="1"/>
</dbReference>
<dbReference type="SUPFAM" id="SSF82602">
    <property type="entry name" value="Nuclease A inhibitor (NuiA)"/>
    <property type="match status" value="1"/>
</dbReference>
<keyword evidence="2" id="KW-1185">Reference proteome</keyword>
<name>A0A7M2WUV8_9BACT</name>
<dbReference type="InterPro" id="IPR036587">
    <property type="entry name" value="NucleaseA_inhib-like_sf"/>
</dbReference>
<evidence type="ECO:0000313" key="2">
    <source>
        <dbReference type="Proteomes" id="UP000593765"/>
    </source>
</evidence>
<dbReference type="InterPro" id="IPR012489">
    <property type="entry name" value="NucleaseA_inhib-like"/>
</dbReference>
<dbReference type="Proteomes" id="UP000593765">
    <property type="component" value="Chromosome"/>
</dbReference>
<sequence>MNDPIPNDLAAAVEGLLYPSETDAPLIPFRWKRGKRSAVESAIANSKERSPVETIPFDTFFEPLLRSTDAERFATLKRLLQDRLQDLAVVRVGSPRVTIYVIGRQGHYWAGVWTESVET</sequence>
<protein>
    <recommendedName>
        <fullName evidence="3">Nuclease</fullName>
    </recommendedName>
</protein>
<dbReference type="RefSeq" id="WP_206292218.1">
    <property type="nucleotide sequence ID" value="NZ_CP063458.1"/>
</dbReference>
<gene>
    <name evidence="1" type="ORF">IPV69_23755</name>
</gene>
<evidence type="ECO:0008006" key="3">
    <source>
        <dbReference type="Google" id="ProtNLM"/>
    </source>
</evidence>
<dbReference type="Pfam" id="PF07924">
    <property type="entry name" value="NuiA"/>
    <property type="match status" value="1"/>
</dbReference>
<organism evidence="1 2">
    <name type="scientific">Humisphaera borealis</name>
    <dbReference type="NCBI Taxonomy" id="2807512"/>
    <lineage>
        <taxon>Bacteria</taxon>
        <taxon>Pseudomonadati</taxon>
        <taxon>Planctomycetota</taxon>
        <taxon>Phycisphaerae</taxon>
        <taxon>Tepidisphaerales</taxon>
        <taxon>Tepidisphaeraceae</taxon>
        <taxon>Humisphaera</taxon>
    </lineage>
</organism>
<dbReference type="AlphaFoldDB" id="A0A7M2WUV8"/>
<reference evidence="1 2" key="1">
    <citation type="submission" date="2020-10" db="EMBL/GenBank/DDBJ databases">
        <title>Wide distribution of Phycisphaera-like planctomycetes from WD2101 soil group in peatlands and genome analysis of the first cultivated representative.</title>
        <authorList>
            <person name="Dedysh S.N."/>
            <person name="Beletsky A.V."/>
            <person name="Ivanova A."/>
            <person name="Kulichevskaya I.S."/>
            <person name="Suzina N.E."/>
            <person name="Philippov D.A."/>
            <person name="Rakitin A.L."/>
            <person name="Mardanov A.V."/>
            <person name="Ravin N.V."/>
        </authorList>
    </citation>
    <scope>NUCLEOTIDE SEQUENCE [LARGE SCALE GENOMIC DNA]</scope>
    <source>
        <strain evidence="1 2">M1803</strain>
    </source>
</reference>
<dbReference type="KEGG" id="hbs:IPV69_23755"/>
<dbReference type="EMBL" id="CP063458">
    <property type="protein sequence ID" value="QOV89193.1"/>
    <property type="molecule type" value="Genomic_DNA"/>
</dbReference>
<proteinExistence type="predicted"/>
<evidence type="ECO:0000313" key="1">
    <source>
        <dbReference type="EMBL" id="QOV89193.1"/>
    </source>
</evidence>